<dbReference type="InterPro" id="IPR018228">
    <property type="entry name" value="DNase_TatD-rel_CS"/>
</dbReference>
<keyword evidence="2 4" id="KW-0479">Metal-binding</keyword>
<dbReference type="EMBL" id="DTDV01000015">
    <property type="protein sequence ID" value="HGK23827.1"/>
    <property type="molecule type" value="Genomic_DNA"/>
</dbReference>
<dbReference type="NCBIfam" id="TIGR00010">
    <property type="entry name" value="YchF/TatD family DNA exonuclease"/>
    <property type="match status" value="1"/>
</dbReference>
<dbReference type="RefSeq" id="WP_012547301.1">
    <property type="nucleotide sequence ID" value="NZ_VTFL01000006.1"/>
</dbReference>
<evidence type="ECO:0000256" key="1">
    <source>
        <dbReference type="ARBA" id="ARBA00009275"/>
    </source>
</evidence>
<dbReference type="Pfam" id="PF01026">
    <property type="entry name" value="TatD_DNase"/>
    <property type="match status" value="1"/>
</dbReference>
<accession>A0A7V3ZIY2</accession>
<dbReference type="GO" id="GO:0046872">
    <property type="term" value="F:metal ion binding"/>
    <property type="evidence" value="ECO:0007669"/>
    <property type="project" value="UniProtKB-KW"/>
</dbReference>
<reference evidence="5" key="1">
    <citation type="journal article" date="2020" name="mSystems">
        <title>Genome- and Community-Level Interaction Insights into Carbon Utilization and Element Cycling Functions of Hydrothermarchaeota in Hydrothermal Sediment.</title>
        <authorList>
            <person name="Zhou Z."/>
            <person name="Liu Y."/>
            <person name="Xu W."/>
            <person name="Pan J."/>
            <person name="Luo Z.H."/>
            <person name="Li M."/>
        </authorList>
    </citation>
    <scope>NUCLEOTIDE SEQUENCE [LARGE SCALE GENOMIC DNA]</scope>
    <source>
        <strain evidence="5">SpSt-70</strain>
    </source>
</reference>
<dbReference type="InterPro" id="IPR015991">
    <property type="entry name" value="TatD/YcfH-like"/>
</dbReference>
<feature type="binding site" evidence="4">
    <location>
        <position position="89"/>
    </location>
    <ligand>
        <name>a divalent metal cation</name>
        <dbReference type="ChEBI" id="CHEBI:60240"/>
        <label>1</label>
    </ligand>
</feature>
<dbReference type="SUPFAM" id="SSF51556">
    <property type="entry name" value="Metallo-dependent hydrolases"/>
    <property type="match status" value="1"/>
</dbReference>
<evidence type="ECO:0000313" key="5">
    <source>
        <dbReference type="EMBL" id="HGK23827.1"/>
    </source>
</evidence>
<gene>
    <name evidence="5" type="ORF">ENU78_05180</name>
</gene>
<dbReference type="OMA" id="HTHLDMQ"/>
<dbReference type="CDD" id="cd01310">
    <property type="entry name" value="TatD_DNAse"/>
    <property type="match status" value="1"/>
</dbReference>
<keyword evidence="3" id="KW-0378">Hydrolase</keyword>
<dbReference type="PIRSF" id="PIRSF005902">
    <property type="entry name" value="DNase_TatD"/>
    <property type="match status" value="1"/>
</dbReference>
<name>A0A7V3ZIY2_DICTH</name>
<dbReference type="AlphaFoldDB" id="A0A7V3ZIY2"/>
<comment type="similarity">
    <text evidence="1">Belongs to the metallo-dependent hydrolases superfamily. TatD-type hydrolase family.</text>
</comment>
<dbReference type="GO" id="GO:0016788">
    <property type="term" value="F:hydrolase activity, acting on ester bonds"/>
    <property type="evidence" value="ECO:0007669"/>
    <property type="project" value="InterPro"/>
</dbReference>
<feature type="binding site" evidence="4">
    <location>
        <position position="8"/>
    </location>
    <ligand>
        <name>a divalent metal cation</name>
        <dbReference type="ChEBI" id="CHEBI:60240"/>
        <label>1</label>
    </ligand>
</feature>
<dbReference type="PANTHER" id="PTHR46124:SF2">
    <property type="entry name" value="D-AMINOACYL-TRNA DEACYLASE"/>
    <property type="match status" value="1"/>
</dbReference>
<dbReference type="GO" id="GO:0005829">
    <property type="term" value="C:cytosol"/>
    <property type="evidence" value="ECO:0007669"/>
    <property type="project" value="TreeGrafter"/>
</dbReference>
<feature type="binding site" evidence="4">
    <location>
        <position position="125"/>
    </location>
    <ligand>
        <name>a divalent metal cation</name>
        <dbReference type="ChEBI" id="CHEBI:60240"/>
        <label>2</label>
    </ligand>
</feature>
<dbReference type="InterPro" id="IPR032466">
    <property type="entry name" value="Metal_Hydrolase"/>
</dbReference>
<dbReference type="PROSITE" id="PS01091">
    <property type="entry name" value="TATD_3"/>
    <property type="match status" value="1"/>
</dbReference>
<feature type="binding site" evidence="4">
    <location>
        <position position="6"/>
    </location>
    <ligand>
        <name>a divalent metal cation</name>
        <dbReference type="ChEBI" id="CHEBI:60240"/>
        <label>1</label>
    </ligand>
</feature>
<dbReference type="FunFam" id="3.20.20.140:FF:000114">
    <property type="entry name" value="Hydrolase, TatD family"/>
    <property type="match status" value="1"/>
</dbReference>
<feature type="binding site" evidence="4">
    <location>
        <position position="150"/>
    </location>
    <ligand>
        <name>a divalent metal cation</name>
        <dbReference type="ChEBI" id="CHEBI:60240"/>
        <label>2</label>
    </ligand>
</feature>
<feature type="binding site" evidence="4">
    <location>
        <position position="200"/>
    </location>
    <ligand>
        <name>a divalent metal cation</name>
        <dbReference type="ChEBI" id="CHEBI:60240"/>
        <label>1</label>
    </ligand>
</feature>
<organism evidence="5">
    <name type="scientific">Dictyoglomus thermophilum</name>
    <dbReference type="NCBI Taxonomy" id="14"/>
    <lineage>
        <taxon>Bacteria</taxon>
        <taxon>Pseudomonadati</taxon>
        <taxon>Dictyoglomota</taxon>
        <taxon>Dictyoglomia</taxon>
        <taxon>Dictyoglomales</taxon>
        <taxon>Dictyoglomaceae</taxon>
        <taxon>Dictyoglomus</taxon>
    </lineage>
</organism>
<proteinExistence type="inferred from homology"/>
<dbReference type="InterPro" id="IPR001130">
    <property type="entry name" value="TatD-like"/>
</dbReference>
<comment type="caution">
    <text evidence="5">The sequence shown here is derived from an EMBL/GenBank/DDBJ whole genome shotgun (WGS) entry which is preliminary data.</text>
</comment>
<dbReference type="Gene3D" id="3.20.20.140">
    <property type="entry name" value="Metal-dependent hydrolases"/>
    <property type="match status" value="1"/>
</dbReference>
<evidence type="ECO:0000256" key="3">
    <source>
        <dbReference type="ARBA" id="ARBA00022801"/>
    </source>
</evidence>
<dbReference type="GO" id="GO:0004536">
    <property type="term" value="F:DNA nuclease activity"/>
    <property type="evidence" value="ECO:0007669"/>
    <property type="project" value="InterPro"/>
</dbReference>
<evidence type="ECO:0000256" key="4">
    <source>
        <dbReference type="PIRSR" id="PIRSR005902-1"/>
    </source>
</evidence>
<protein>
    <submittedName>
        <fullName evidence="5">TatD family deoxyribonuclease</fullName>
    </submittedName>
</protein>
<evidence type="ECO:0000256" key="2">
    <source>
        <dbReference type="ARBA" id="ARBA00022723"/>
    </source>
</evidence>
<sequence>MWIDTHVHLNDERLYPQWMDYVKRARENSVISFFVVGYDWESSLRAVNLSDFDGIYSIVGVHPHESSSPDIDNLNWKSLITEKTLAVGEIGLDYYKLYSPKDKQKEVFSKFIQFAKEVKKPIVIHCRDAWKDLIDVMKAERVWEIGGIMHSYSGSYEVFKIICEWNFLFSFSGPITYPNANNLREVVKKIPLDYLIIETDAPYLPPQSHRGKMNEPAYLPEIAQKVAELKNTSMEELSIKFRGNLNRLFRRDL</sequence>
<dbReference type="PANTHER" id="PTHR46124">
    <property type="entry name" value="D-AMINOACYL-TRNA DEACYLASE"/>
    <property type="match status" value="1"/>
</dbReference>